<keyword evidence="6" id="KW-1185">Reference proteome</keyword>
<dbReference type="Pfam" id="PF14525">
    <property type="entry name" value="AraC_binding_2"/>
    <property type="match status" value="1"/>
</dbReference>
<dbReference type="InterPro" id="IPR018060">
    <property type="entry name" value="HTH_AraC"/>
</dbReference>
<dbReference type="EMBL" id="FZOF01000007">
    <property type="protein sequence ID" value="SNS68373.1"/>
    <property type="molecule type" value="Genomic_DNA"/>
</dbReference>
<dbReference type="GO" id="GO:0043565">
    <property type="term" value="F:sequence-specific DNA binding"/>
    <property type="evidence" value="ECO:0007669"/>
    <property type="project" value="InterPro"/>
</dbReference>
<dbReference type="InterPro" id="IPR035418">
    <property type="entry name" value="AraC-bd_2"/>
</dbReference>
<dbReference type="PANTHER" id="PTHR46796">
    <property type="entry name" value="HTH-TYPE TRANSCRIPTIONAL ACTIVATOR RHAS-RELATED"/>
    <property type="match status" value="1"/>
</dbReference>
<dbReference type="InterPro" id="IPR009057">
    <property type="entry name" value="Homeodomain-like_sf"/>
</dbReference>
<organism evidence="5 6">
    <name type="scientific">Actinacidiphila glaucinigra</name>
    <dbReference type="NCBI Taxonomy" id="235986"/>
    <lineage>
        <taxon>Bacteria</taxon>
        <taxon>Bacillati</taxon>
        <taxon>Actinomycetota</taxon>
        <taxon>Actinomycetes</taxon>
        <taxon>Kitasatosporales</taxon>
        <taxon>Streptomycetaceae</taxon>
        <taxon>Actinacidiphila</taxon>
    </lineage>
</organism>
<evidence type="ECO:0000313" key="6">
    <source>
        <dbReference type="Proteomes" id="UP000198280"/>
    </source>
</evidence>
<dbReference type="InterPro" id="IPR050204">
    <property type="entry name" value="AraC_XylS_family_regulators"/>
</dbReference>
<dbReference type="OrthoDB" id="9799345at2"/>
<keyword evidence="1" id="KW-0805">Transcription regulation</keyword>
<accession>A0A239GIQ5</accession>
<sequence>MIEAFCTDLQPPAERAEYWRDAVRRAFTRLEIHAQGAEELHGAIRRTYMAGVQAGFLEASPQRMARTAPLIAADRDGSLIVSLQRTGDSVTVQDGRETLVTAGELVILDSRRPYVLDFTDPVRQHVATVPRQMLDLPDSLLSLATGRTYSPGHGIGGILASYVDGLVATTEHCVCAQDSKRFLRQGIVDVLTALVALEGTTGEQAAVEQALLQRVRGYIRAHLDDPALSPASVAAVHHISVRYLYQLFQNEPMTVGRWIQRLRLEACRRDLVRPELVGLTVAAIAHRWGFASHAHFSRTFRAVYGLSPAQWRQAGVLQAAPLQATGPLPGRPDS</sequence>
<keyword evidence="3" id="KW-0804">Transcription</keyword>
<dbReference type="SUPFAM" id="SSF46689">
    <property type="entry name" value="Homeodomain-like"/>
    <property type="match status" value="1"/>
</dbReference>
<reference evidence="5 6" key="1">
    <citation type="submission" date="2017-06" db="EMBL/GenBank/DDBJ databases">
        <authorList>
            <person name="Kim H.J."/>
            <person name="Triplett B.A."/>
        </authorList>
    </citation>
    <scope>NUCLEOTIDE SEQUENCE [LARGE SCALE GENOMIC DNA]</scope>
    <source>
        <strain evidence="5 6">CGMCC 4.1858</strain>
    </source>
</reference>
<feature type="domain" description="HTH araC/xylS-type" evidence="4">
    <location>
        <begin position="213"/>
        <end position="314"/>
    </location>
</feature>
<dbReference type="RefSeq" id="WP_089224809.1">
    <property type="nucleotide sequence ID" value="NZ_FZOF01000007.1"/>
</dbReference>
<proteinExistence type="predicted"/>
<dbReference type="AlphaFoldDB" id="A0A239GIQ5"/>
<dbReference type="PANTHER" id="PTHR46796:SF6">
    <property type="entry name" value="ARAC SUBFAMILY"/>
    <property type="match status" value="1"/>
</dbReference>
<dbReference type="PROSITE" id="PS01124">
    <property type="entry name" value="HTH_ARAC_FAMILY_2"/>
    <property type="match status" value="1"/>
</dbReference>
<protein>
    <submittedName>
        <fullName evidence="5">Transcriptional regulator, AraC family</fullName>
    </submittedName>
</protein>
<dbReference type="PRINTS" id="PR00032">
    <property type="entry name" value="HTHARAC"/>
</dbReference>
<dbReference type="SMART" id="SM00342">
    <property type="entry name" value="HTH_ARAC"/>
    <property type="match status" value="1"/>
</dbReference>
<dbReference type="Proteomes" id="UP000198280">
    <property type="component" value="Unassembled WGS sequence"/>
</dbReference>
<dbReference type="GO" id="GO:0003700">
    <property type="term" value="F:DNA-binding transcription factor activity"/>
    <property type="evidence" value="ECO:0007669"/>
    <property type="project" value="InterPro"/>
</dbReference>
<dbReference type="Pfam" id="PF12833">
    <property type="entry name" value="HTH_18"/>
    <property type="match status" value="1"/>
</dbReference>
<dbReference type="InterPro" id="IPR020449">
    <property type="entry name" value="Tscrpt_reg_AraC-type_HTH"/>
</dbReference>
<evidence type="ECO:0000256" key="3">
    <source>
        <dbReference type="ARBA" id="ARBA00023163"/>
    </source>
</evidence>
<evidence type="ECO:0000259" key="4">
    <source>
        <dbReference type="PROSITE" id="PS01124"/>
    </source>
</evidence>
<evidence type="ECO:0000256" key="1">
    <source>
        <dbReference type="ARBA" id="ARBA00023015"/>
    </source>
</evidence>
<dbReference type="Gene3D" id="1.10.10.60">
    <property type="entry name" value="Homeodomain-like"/>
    <property type="match status" value="1"/>
</dbReference>
<name>A0A239GIQ5_9ACTN</name>
<evidence type="ECO:0000256" key="2">
    <source>
        <dbReference type="ARBA" id="ARBA00023125"/>
    </source>
</evidence>
<keyword evidence="2" id="KW-0238">DNA-binding</keyword>
<gene>
    <name evidence="5" type="ORF">SAMN05216252_107398</name>
</gene>
<evidence type="ECO:0000313" key="5">
    <source>
        <dbReference type="EMBL" id="SNS68373.1"/>
    </source>
</evidence>